<comment type="caution">
    <text evidence="11">The sequence shown here is derived from an EMBL/GenBank/DDBJ whole genome shotgun (WGS) entry which is preliminary data.</text>
</comment>
<dbReference type="NCBIfam" id="NF002194">
    <property type="entry name" value="PRK01059.1-4"/>
    <property type="match status" value="1"/>
</dbReference>
<dbReference type="Gene3D" id="3.30.590.10">
    <property type="entry name" value="Glutamine synthetase/guanido kinase, catalytic domain"/>
    <property type="match status" value="1"/>
</dbReference>
<evidence type="ECO:0000256" key="3">
    <source>
        <dbReference type="ARBA" id="ARBA00022741"/>
    </source>
</evidence>
<evidence type="ECO:0000256" key="8">
    <source>
        <dbReference type="PROSITE-ProRule" id="PRU00843"/>
    </source>
</evidence>
<dbReference type="GO" id="GO:0004111">
    <property type="term" value="F:creatine kinase activity"/>
    <property type="evidence" value="ECO:0007669"/>
    <property type="project" value="InterPro"/>
</dbReference>
<feature type="short sequence motif" description="RDXXRA motif of the pArg binding pocket involved in allosteric regulation" evidence="7">
    <location>
        <begin position="338"/>
        <end position="343"/>
    </location>
</feature>
<dbReference type="Proteomes" id="UP000196475">
    <property type="component" value="Unassembled WGS sequence"/>
</dbReference>
<comment type="catalytic activity">
    <reaction evidence="6 7">
        <text>L-arginyl-[protein] + ATP = N(omega)-phospho-L-arginyl-[protein] + ADP + H(+)</text>
        <dbReference type="Rhea" id="RHEA:43384"/>
        <dbReference type="Rhea" id="RHEA-COMP:10532"/>
        <dbReference type="Rhea" id="RHEA-COMP:10533"/>
        <dbReference type="ChEBI" id="CHEBI:15378"/>
        <dbReference type="ChEBI" id="CHEBI:29965"/>
        <dbReference type="ChEBI" id="CHEBI:30616"/>
        <dbReference type="ChEBI" id="CHEBI:83226"/>
        <dbReference type="ChEBI" id="CHEBI:456216"/>
        <dbReference type="EC" id="2.7.14.1"/>
    </reaction>
</comment>
<dbReference type="Pfam" id="PF00217">
    <property type="entry name" value="ATP-gua_Ptrans"/>
    <property type="match status" value="1"/>
</dbReference>
<dbReference type="AlphaFoldDB" id="A0A1Y3PSF0"/>
<keyword evidence="3 7" id="KW-0547">Nucleotide-binding</keyword>
<dbReference type="EC" id="2.7.14.1" evidence="7"/>
<proteinExistence type="inferred from homology"/>
<feature type="binding site" evidence="7 8">
    <location>
        <begin position="27"/>
        <end position="31"/>
    </location>
    <ligand>
        <name>ATP</name>
        <dbReference type="ChEBI" id="CHEBI:30616"/>
    </ligand>
</feature>
<keyword evidence="4 7" id="KW-0418">Kinase</keyword>
<dbReference type="HAMAP" id="MF_00602">
    <property type="entry name" value="Prot_Arg_kinase"/>
    <property type="match status" value="1"/>
</dbReference>
<dbReference type="PROSITE" id="PS00112">
    <property type="entry name" value="PHOSPHAGEN_KINASE"/>
    <property type="match status" value="1"/>
</dbReference>
<accession>A0A1Y3PSF0</accession>
<dbReference type="PROSITE" id="PS51510">
    <property type="entry name" value="PHOSPHAGEN_KINASE_C"/>
    <property type="match status" value="1"/>
</dbReference>
<feature type="binding site" evidence="7 8">
    <location>
        <position position="92"/>
    </location>
    <ligand>
        <name>ATP</name>
        <dbReference type="ChEBI" id="CHEBI:30616"/>
    </ligand>
</feature>
<evidence type="ECO:0000256" key="4">
    <source>
        <dbReference type="ARBA" id="ARBA00022777"/>
    </source>
</evidence>
<evidence type="ECO:0000259" key="10">
    <source>
        <dbReference type="PROSITE" id="PS51510"/>
    </source>
</evidence>
<protein>
    <recommendedName>
        <fullName evidence="7">Protein-arginine kinase</fullName>
        <ecNumber evidence="7">2.7.14.1</ecNumber>
    </recommendedName>
</protein>
<gene>
    <name evidence="7" type="primary">mcsB</name>
    <name evidence="11" type="ORF">BAA01_03350</name>
</gene>
<keyword evidence="2 7" id="KW-0808">Transferase</keyword>
<comment type="activity regulation">
    <text evidence="7">Appears to be allosterically activated by the binding of pArg-containing polypeptides to the pArg-binding pocket localized in the C-terminal domain of McsB.</text>
</comment>
<evidence type="ECO:0000256" key="2">
    <source>
        <dbReference type="ARBA" id="ARBA00022679"/>
    </source>
</evidence>
<sequence length="355" mass="40012">MSYHRFVNEISSEWMRGEGPEADIILSSRVRLARNLAQFPFPILSTDSQARELRDRVAQAIHQPGWDAYGRFEMIPMEQLTPLEKRVLVEKHLLSPALAEESRYGGVILSENESISIMINEEDHLRIQCLFPGLQLRQALQLATKIDDLLEQSLVYAFDEKWGYLTSCPTNVGTGIRGSVMIHLPGLILSQQINRILSAISKVGLVVRGIYGEGSEAQGNLFQISNQITLGLTEEEIIDNIHRVVSQIVSQERAARQHLLQQSRVQLENRVFRSLGILSHARIIDSKEAAQRLSDVKLGIDLGLIRDVPANIMSELLIKTQPGFLQQMAGRTLSGEERDVVRAQMIRNWLAKHRG</sequence>
<dbReference type="InterPro" id="IPR000749">
    <property type="entry name" value="ATP-guanido_PTrfase"/>
</dbReference>
<dbReference type="InterPro" id="IPR023660">
    <property type="entry name" value="Arg_Kinase"/>
</dbReference>
<evidence type="ECO:0000256" key="6">
    <source>
        <dbReference type="ARBA" id="ARBA00051816"/>
    </source>
</evidence>
<reference evidence="12" key="1">
    <citation type="submission" date="2016-06" db="EMBL/GenBank/DDBJ databases">
        <authorList>
            <person name="Nascimento L."/>
            <person name="Pereira R.V."/>
            <person name="Martins L.F."/>
            <person name="Quaggio R.B."/>
            <person name="Silva A.M."/>
            <person name="Setubal J.C."/>
        </authorList>
    </citation>
    <scope>NUCLEOTIDE SEQUENCE [LARGE SCALE GENOMIC DNA]</scope>
</reference>
<organism evidence="11 12">
    <name type="scientific">Bacillus thermozeamaize</name>
    <dbReference type="NCBI Taxonomy" id="230954"/>
    <lineage>
        <taxon>Bacteria</taxon>
        <taxon>Bacillati</taxon>
        <taxon>Bacillota</taxon>
        <taxon>Bacilli</taxon>
        <taxon>Bacillales</taxon>
        <taxon>Bacillaceae</taxon>
        <taxon>Bacillus</taxon>
    </lineage>
</organism>
<dbReference type="InterPro" id="IPR022415">
    <property type="entry name" value="ATP-guanido_PTrfase_AS"/>
</dbReference>
<dbReference type="InterPro" id="IPR022414">
    <property type="entry name" value="ATP-guanido_PTrfase_cat"/>
</dbReference>
<dbReference type="GO" id="GO:0046314">
    <property type="term" value="P:phosphocreatine biosynthetic process"/>
    <property type="evidence" value="ECO:0007669"/>
    <property type="project" value="InterPro"/>
</dbReference>
<dbReference type="InterPro" id="IPR014746">
    <property type="entry name" value="Gln_synth/guanido_kin_cat_dom"/>
</dbReference>
<keyword evidence="5 7" id="KW-0067">ATP-binding</keyword>
<evidence type="ECO:0000256" key="1">
    <source>
        <dbReference type="ARBA" id="ARBA00022533"/>
    </source>
</evidence>
<dbReference type="CDD" id="cd07930">
    <property type="entry name" value="bacterial_phosphagen_kinase"/>
    <property type="match status" value="1"/>
</dbReference>
<feature type="binding site" evidence="7 8">
    <location>
        <begin position="208"/>
        <end position="213"/>
    </location>
    <ligand>
        <name>ATP</name>
        <dbReference type="ChEBI" id="CHEBI:30616"/>
    </ligand>
</feature>
<evidence type="ECO:0000256" key="5">
    <source>
        <dbReference type="ARBA" id="ARBA00022840"/>
    </source>
</evidence>
<feature type="binding site" evidence="7 8">
    <location>
        <position position="126"/>
    </location>
    <ligand>
        <name>ATP</name>
        <dbReference type="ChEBI" id="CHEBI:30616"/>
    </ligand>
</feature>
<dbReference type="GO" id="GO:0005524">
    <property type="term" value="F:ATP binding"/>
    <property type="evidence" value="ECO:0007669"/>
    <property type="project" value="UniProtKB-UniRule"/>
</dbReference>
<dbReference type="GO" id="GO:1990424">
    <property type="term" value="F:protein arginine kinase activity"/>
    <property type="evidence" value="ECO:0007669"/>
    <property type="project" value="UniProtKB-EC"/>
</dbReference>
<dbReference type="PANTHER" id="PTHR11547:SF38">
    <property type="entry name" value="ARGININE KINASE 1-RELATED"/>
    <property type="match status" value="1"/>
</dbReference>
<dbReference type="PANTHER" id="PTHR11547">
    <property type="entry name" value="ARGININE OR CREATINE KINASE"/>
    <property type="match status" value="1"/>
</dbReference>
<feature type="domain" description="Phosphagen kinase C-terminal" evidence="10">
    <location>
        <begin position="24"/>
        <end position="255"/>
    </location>
</feature>
<dbReference type="FunFam" id="3.30.590.10:FF:000007">
    <property type="entry name" value="Protein-arginine kinase"/>
    <property type="match status" value="1"/>
</dbReference>
<dbReference type="GO" id="GO:0005615">
    <property type="term" value="C:extracellular space"/>
    <property type="evidence" value="ECO:0007669"/>
    <property type="project" value="TreeGrafter"/>
</dbReference>
<keyword evidence="1 7" id="KW-0021">Allosteric enzyme</keyword>
<comment type="function">
    <text evidence="7">Catalyzes the specific phosphorylation of arginine residues in a large number of proteins. Is part of the bacterial stress response system. Protein arginine phosphorylation has a physiologically important role and is involved in the regulation of many critical cellular processes, such as protein homeostasis, motility, competence, and stringent and stress responses, by regulating gene expression and protein activity.</text>
</comment>
<dbReference type="NCBIfam" id="NF002195">
    <property type="entry name" value="PRK01059.1-5"/>
    <property type="match status" value="1"/>
</dbReference>
<dbReference type="SUPFAM" id="SSF55931">
    <property type="entry name" value="Glutamine synthetase/guanido kinase"/>
    <property type="match status" value="1"/>
</dbReference>
<evidence type="ECO:0000256" key="7">
    <source>
        <dbReference type="HAMAP-Rule" id="MF_00602"/>
    </source>
</evidence>
<evidence type="ECO:0000313" key="11">
    <source>
        <dbReference type="EMBL" id="OUM89097.1"/>
    </source>
</evidence>
<feature type="binding site" evidence="8">
    <location>
        <begin position="177"/>
        <end position="181"/>
    </location>
    <ligand>
        <name>ATP</name>
        <dbReference type="ChEBI" id="CHEBI:30616"/>
    </ligand>
</feature>
<name>A0A1Y3PSF0_9BACI</name>
<evidence type="ECO:0000256" key="9">
    <source>
        <dbReference type="RuleBase" id="RU000505"/>
    </source>
</evidence>
<comment type="similarity">
    <text evidence="7 8 9">Belongs to the ATP:guanido phosphotransferase family.</text>
</comment>
<dbReference type="EMBL" id="LZRT01000052">
    <property type="protein sequence ID" value="OUM89097.1"/>
    <property type="molecule type" value="Genomic_DNA"/>
</dbReference>
<comment type="caution">
    <text evidence="7">Lacks conserved residue(s) required for the propagation of feature annotation.</text>
</comment>
<evidence type="ECO:0000313" key="12">
    <source>
        <dbReference type="Proteomes" id="UP000196475"/>
    </source>
</evidence>